<accession>A0A1R0H251</accession>
<name>A0A1R0H251_9FUNG</name>
<evidence type="ECO:0000256" key="1">
    <source>
        <dbReference type="SAM" id="MobiDB-lite"/>
    </source>
</evidence>
<organism evidence="2 3">
    <name type="scientific">Smittium mucronatum</name>
    <dbReference type="NCBI Taxonomy" id="133383"/>
    <lineage>
        <taxon>Eukaryota</taxon>
        <taxon>Fungi</taxon>
        <taxon>Fungi incertae sedis</taxon>
        <taxon>Zoopagomycota</taxon>
        <taxon>Kickxellomycotina</taxon>
        <taxon>Harpellomycetes</taxon>
        <taxon>Harpellales</taxon>
        <taxon>Legeriomycetaceae</taxon>
        <taxon>Smittium</taxon>
    </lineage>
</organism>
<comment type="caution">
    <text evidence="2">The sequence shown here is derived from an EMBL/GenBank/DDBJ whole genome shotgun (WGS) entry which is preliminary data.</text>
</comment>
<feature type="region of interest" description="Disordered" evidence="1">
    <location>
        <begin position="1"/>
        <end position="35"/>
    </location>
</feature>
<dbReference type="AlphaFoldDB" id="A0A1R0H251"/>
<evidence type="ECO:0000313" key="2">
    <source>
        <dbReference type="EMBL" id="OLY83187.1"/>
    </source>
</evidence>
<keyword evidence="3" id="KW-1185">Reference proteome</keyword>
<sequence length="116" mass="13225">MLGNVELTIISPDLESDSPNNTENQKEKGENNAYNPDIGVCNMVSGYYRSVYTEKDSNISIKDITEPQKLQIPTKNQQELFFSNLENQRNTLKAQGFKESSVNIMFNSERSVKRKT</sequence>
<proteinExistence type="predicted"/>
<dbReference type="Proteomes" id="UP000187455">
    <property type="component" value="Unassembled WGS sequence"/>
</dbReference>
<gene>
    <name evidence="2" type="ORF">AYI68_g2684</name>
</gene>
<evidence type="ECO:0000313" key="3">
    <source>
        <dbReference type="Proteomes" id="UP000187455"/>
    </source>
</evidence>
<protein>
    <submittedName>
        <fullName evidence="2">Uncharacterized protein</fullName>
    </submittedName>
</protein>
<reference evidence="2 3" key="1">
    <citation type="journal article" date="2016" name="Mol. Biol. Evol.">
        <title>Genome-Wide Survey of Gut Fungi (Harpellales) Reveals the First Horizontally Transferred Ubiquitin Gene from a Mosquito Host.</title>
        <authorList>
            <person name="Wang Y."/>
            <person name="White M.M."/>
            <person name="Kvist S."/>
            <person name="Moncalvo J.M."/>
        </authorList>
    </citation>
    <scope>NUCLEOTIDE SEQUENCE [LARGE SCALE GENOMIC DNA]</scope>
    <source>
        <strain evidence="2 3">ALG-7-W6</strain>
    </source>
</reference>
<dbReference type="EMBL" id="LSSL01001022">
    <property type="protein sequence ID" value="OLY83187.1"/>
    <property type="molecule type" value="Genomic_DNA"/>
</dbReference>